<keyword evidence="14" id="KW-1185">Reference proteome</keyword>
<dbReference type="STRING" id="46224.B4102_1739"/>
<dbReference type="Pfam" id="PF08501">
    <property type="entry name" value="Shikimate_dh_N"/>
    <property type="match status" value="1"/>
</dbReference>
<dbReference type="GO" id="GO:0005829">
    <property type="term" value="C:cytosol"/>
    <property type="evidence" value="ECO:0007669"/>
    <property type="project" value="TreeGrafter"/>
</dbReference>
<feature type="binding site" evidence="8">
    <location>
        <begin position="151"/>
        <end position="156"/>
    </location>
    <ligand>
        <name>NADP(+)</name>
        <dbReference type="ChEBI" id="CHEBI:58349"/>
    </ligand>
</feature>
<dbReference type="RefSeq" id="WP_066227397.1">
    <property type="nucleotide sequence ID" value="NZ_CP066701.1"/>
</dbReference>
<dbReference type="PANTHER" id="PTHR21089:SF1">
    <property type="entry name" value="BIFUNCTIONAL 3-DEHYDROQUINATE DEHYDRATASE_SHIKIMATE DEHYDROGENASE, CHLOROPLASTIC"/>
    <property type="match status" value="1"/>
</dbReference>
<dbReference type="SUPFAM" id="SSF53223">
    <property type="entry name" value="Aminoacid dehydrogenase-like, N-terminal domain"/>
    <property type="match status" value="1"/>
</dbReference>
<evidence type="ECO:0000256" key="7">
    <source>
        <dbReference type="ARBA" id="ARBA00049442"/>
    </source>
</evidence>
<feature type="binding site" evidence="8">
    <location>
        <position position="219"/>
    </location>
    <ligand>
        <name>NADP(+)</name>
        <dbReference type="ChEBI" id="CHEBI:58349"/>
    </ligand>
</feature>
<evidence type="ECO:0000313" key="14">
    <source>
        <dbReference type="Proteomes" id="UP000075666"/>
    </source>
</evidence>
<dbReference type="AlphaFoldDB" id="A0A150LF13"/>
<dbReference type="HAMAP" id="MF_00222">
    <property type="entry name" value="Shikimate_DH_AroE"/>
    <property type="match status" value="1"/>
</dbReference>
<dbReference type="UniPathway" id="UPA00053">
    <property type="reaction ID" value="UER00087"/>
</dbReference>
<dbReference type="NCBIfam" id="TIGR00507">
    <property type="entry name" value="aroE"/>
    <property type="match status" value="1"/>
</dbReference>
<feature type="binding site" evidence="8">
    <location>
        <begin position="15"/>
        <end position="17"/>
    </location>
    <ligand>
        <name>shikimate</name>
        <dbReference type="ChEBI" id="CHEBI:36208"/>
    </ligand>
</feature>
<feature type="binding site" evidence="8">
    <location>
        <position position="221"/>
    </location>
    <ligand>
        <name>shikimate</name>
        <dbReference type="ChEBI" id="CHEBI:36208"/>
    </ligand>
</feature>
<comment type="caution">
    <text evidence="8">Lacks conserved residue(s) required for the propagation of feature annotation.</text>
</comment>
<feature type="domain" description="SDH C-terminal" evidence="11">
    <location>
        <begin position="242"/>
        <end position="271"/>
    </location>
</feature>
<evidence type="ECO:0000313" key="12">
    <source>
        <dbReference type="EMBL" id="KYD10953.1"/>
    </source>
</evidence>
<dbReference type="EMBL" id="CP066701">
    <property type="protein sequence ID" value="QQX24246.1"/>
    <property type="molecule type" value="Genomic_DNA"/>
</dbReference>
<evidence type="ECO:0000256" key="4">
    <source>
        <dbReference type="ARBA" id="ARBA00022857"/>
    </source>
</evidence>
<evidence type="ECO:0000259" key="11">
    <source>
        <dbReference type="Pfam" id="PF18317"/>
    </source>
</evidence>
<dbReference type="GO" id="GO:0008652">
    <property type="term" value="P:amino acid biosynthetic process"/>
    <property type="evidence" value="ECO:0007669"/>
    <property type="project" value="UniProtKB-KW"/>
</dbReference>
<feature type="binding site" evidence="8">
    <location>
        <position position="87"/>
    </location>
    <ligand>
        <name>shikimate</name>
        <dbReference type="ChEBI" id="CHEBI:36208"/>
    </ligand>
</feature>
<dbReference type="Gene3D" id="3.40.50.10860">
    <property type="entry name" value="Leucine Dehydrogenase, chain A, domain 1"/>
    <property type="match status" value="1"/>
</dbReference>
<evidence type="ECO:0000256" key="1">
    <source>
        <dbReference type="ARBA" id="ARBA00004871"/>
    </source>
</evidence>
<feature type="binding site" evidence="8">
    <location>
        <position position="62"/>
    </location>
    <ligand>
        <name>shikimate</name>
        <dbReference type="ChEBI" id="CHEBI:36208"/>
    </ligand>
</feature>
<evidence type="ECO:0000313" key="15">
    <source>
        <dbReference type="Proteomes" id="UP000595512"/>
    </source>
</evidence>
<dbReference type="InterPro" id="IPR046346">
    <property type="entry name" value="Aminoacid_DH-like_N_sf"/>
</dbReference>
<dbReference type="InterPro" id="IPR022893">
    <property type="entry name" value="Shikimate_DH_fam"/>
</dbReference>
<dbReference type="InterPro" id="IPR006151">
    <property type="entry name" value="Shikm_DH/Glu-tRNA_Rdtase"/>
</dbReference>
<dbReference type="Pfam" id="PF01488">
    <property type="entry name" value="Shikimate_DH"/>
    <property type="match status" value="1"/>
</dbReference>
<reference evidence="13 15" key="2">
    <citation type="submission" date="2020-12" db="EMBL/GenBank/DDBJ databases">
        <title>Taxonomic evaluation of the Bacillus sporothermodurans group of bacteria based on whole genome sequences.</title>
        <authorList>
            <person name="Fiedler G."/>
            <person name="Herbstmann A.-D."/>
            <person name="Doll E."/>
            <person name="Wenning M."/>
            <person name="Brinks E."/>
            <person name="Kabisch J."/>
            <person name="Breitenwieser F."/>
            <person name="Lappann M."/>
            <person name="Boehnlein C."/>
            <person name="Franz C."/>
        </authorList>
    </citation>
    <scope>NUCLEOTIDE SEQUENCE [LARGE SCALE GENOMIC DNA]</scope>
    <source>
        <strain evidence="13 15">DSM 10599</strain>
    </source>
</reference>
<reference evidence="12 14" key="1">
    <citation type="submission" date="2016-01" db="EMBL/GenBank/DDBJ databases">
        <title>Genome Sequences of Twelve Sporeforming Bacillus Species Isolated from Foods.</title>
        <authorList>
            <person name="Berendsen E.M."/>
            <person name="Wells-Bennik M.H."/>
            <person name="Krawcyk A.O."/>
            <person name="De Jong A."/>
            <person name="Holsappel S."/>
            <person name="Eijlander R.T."/>
            <person name="Kuipers O.P."/>
        </authorList>
    </citation>
    <scope>NUCLEOTIDE SEQUENCE [LARGE SCALE GENOMIC DNA]</scope>
    <source>
        <strain evidence="12 14">B4102</strain>
    </source>
</reference>
<feature type="active site" description="Proton acceptor" evidence="8">
    <location>
        <position position="66"/>
    </location>
</feature>
<gene>
    <name evidence="8 13" type="primary">aroE</name>
    <name evidence="12" type="ORF">B4102_1739</name>
    <name evidence="13" type="ORF">JGZ69_15710</name>
</gene>
<feature type="domain" description="Quinate/shikimate 5-dehydrogenase/glutamyl-tRNA reductase" evidence="9">
    <location>
        <begin position="115"/>
        <end position="193"/>
    </location>
</feature>
<feature type="domain" description="Shikimate dehydrogenase substrate binding N-terminal" evidence="10">
    <location>
        <begin position="7"/>
        <end position="89"/>
    </location>
</feature>
<protein>
    <recommendedName>
        <fullName evidence="2 8">Shikimate dehydrogenase (NADP(+))</fullName>
        <shortName evidence="8">SDH</shortName>
        <ecNumber evidence="2 8">1.1.1.25</ecNumber>
    </recommendedName>
</protein>
<dbReference type="GO" id="GO:0009073">
    <property type="term" value="P:aromatic amino acid family biosynthetic process"/>
    <property type="evidence" value="ECO:0007669"/>
    <property type="project" value="UniProtKB-KW"/>
</dbReference>
<evidence type="ECO:0000256" key="3">
    <source>
        <dbReference type="ARBA" id="ARBA00022605"/>
    </source>
</evidence>
<name>A0A150LF13_9BACI</name>
<evidence type="ECO:0000256" key="6">
    <source>
        <dbReference type="ARBA" id="ARBA00023141"/>
    </source>
</evidence>
<dbReference type="GeneID" id="62497363"/>
<evidence type="ECO:0000256" key="2">
    <source>
        <dbReference type="ARBA" id="ARBA00012962"/>
    </source>
</evidence>
<feature type="binding site" evidence="8">
    <location>
        <begin position="127"/>
        <end position="131"/>
    </location>
    <ligand>
        <name>NADP(+)</name>
        <dbReference type="ChEBI" id="CHEBI:58349"/>
    </ligand>
</feature>
<dbReference type="SUPFAM" id="SSF51735">
    <property type="entry name" value="NAD(P)-binding Rossmann-fold domains"/>
    <property type="match status" value="1"/>
</dbReference>
<comment type="function">
    <text evidence="8">Involved in the biosynthesis of the chorismate, which leads to the biosynthesis of aromatic amino acids. Catalyzes the reversible NADPH linked reduction of 3-dehydroshikimate (DHSA) to yield shikimate (SA).</text>
</comment>
<comment type="catalytic activity">
    <reaction evidence="7 8">
        <text>shikimate + NADP(+) = 3-dehydroshikimate + NADPH + H(+)</text>
        <dbReference type="Rhea" id="RHEA:17737"/>
        <dbReference type="ChEBI" id="CHEBI:15378"/>
        <dbReference type="ChEBI" id="CHEBI:16630"/>
        <dbReference type="ChEBI" id="CHEBI:36208"/>
        <dbReference type="ChEBI" id="CHEBI:57783"/>
        <dbReference type="ChEBI" id="CHEBI:58349"/>
        <dbReference type="EC" id="1.1.1.25"/>
    </reaction>
</comment>
<dbReference type="GO" id="GO:0004764">
    <property type="term" value="F:shikimate 3-dehydrogenase (NADP+) activity"/>
    <property type="evidence" value="ECO:0007669"/>
    <property type="project" value="UniProtKB-UniRule"/>
</dbReference>
<evidence type="ECO:0000256" key="8">
    <source>
        <dbReference type="HAMAP-Rule" id="MF_00222"/>
    </source>
</evidence>
<dbReference type="Pfam" id="PF18317">
    <property type="entry name" value="SDH_C"/>
    <property type="match status" value="1"/>
</dbReference>
<dbReference type="PANTHER" id="PTHR21089">
    <property type="entry name" value="SHIKIMATE DEHYDROGENASE"/>
    <property type="match status" value="1"/>
</dbReference>
<comment type="pathway">
    <text evidence="1 8">Metabolic intermediate biosynthesis; chorismate biosynthesis; chorismate from D-erythrose 4-phosphate and phosphoenolpyruvate: step 4/7.</text>
</comment>
<keyword evidence="4 8" id="KW-0521">NADP</keyword>
<dbReference type="Proteomes" id="UP000595512">
    <property type="component" value="Chromosome"/>
</dbReference>
<keyword evidence="6 8" id="KW-0057">Aromatic amino acid biosynthesis</keyword>
<dbReference type="EMBL" id="LQYN01000011">
    <property type="protein sequence ID" value="KYD10953.1"/>
    <property type="molecule type" value="Genomic_DNA"/>
</dbReference>
<evidence type="ECO:0000256" key="5">
    <source>
        <dbReference type="ARBA" id="ARBA00023002"/>
    </source>
</evidence>
<dbReference type="EC" id="1.1.1.25" evidence="2 8"/>
<feature type="binding site" evidence="8">
    <location>
        <position position="249"/>
    </location>
    <ligand>
        <name>shikimate</name>
        <dbReference type="ChEBI" id="CHEBI:36208"/>
    </ligand>
</feature>
<proteinExistence type="inferred from homology"/>
<feature type="binding site" evidence="8">
    <location>
        <position position="102"/>
    </location>
    <ligand>
        <name>shikimate</name>
        <dbReference type="ChEBI" id="CHEBI:36208"/>
    </ligand>
</feature>
<accession>A0A150LF13</accession>
<evidence type="ECO:0000313" key="13">
    <source>
        <dbReference type="EMBL" id="QQX24246.1"/>
    </source>
</evidence>
<keyword evidence="5 8" id="KW-0560">Oxidoreductase</keyword>
<feature type="binding site" evidence="8">
    <location>
        <position position="242"/>
    </location>
    <ligand>
        <name>NADP(+)</name>
        <dbReference type="ChEBI" id="CHEBI:58349"/>
    </ligand>
</feature>
<dbReference type="Proteomes" id="UP000075666">
    <property type="component" value="Unassembled WGS sequence"/>
</dbReference>
<keyword evidence="3 8" id="KW-0028">Amino-acid biosynthesis</keyword>
<dbReference type="Gene3D" id="3.40.50.720">
    <property type="entry name" value="NAD(P)-binding Rossmann-like Domain"/>
    <property type="match status" value="1"/>
</dbReference>
<organism evidence="12 14">
    <name type="scientific">Heyndrickxia sporothermodurans</name>
    <dbReference type="NCBI Taxonomy" id="46224"/>
    <lineage>
        <taxon>Bacteria</taxon>
        <taxon>Bacillati</taxon>
        <taxon>Bacillota</taxon>
        <taxon>Bacilli</taxon>
        <taxon>Bacillales</taxon>
        <taxon>Bacillaceae</taxon>
        <taxon>Heyndrickxia</taxon>
    </lineage>
</organism>
<comment type="subunit">
    <text evidence="8">Homodimer.</text>
</comment>
<dbReference type="InterPro" id="IPR013708">
    <property type="entry name" value="Shikimate_DH-bd_N"/>
</dbReference>
<dbReference type="NCBIfam" id="NF001319">
    <property type="entry name" value="PRK00258.3-3"/>
    <property type="match status" value="1"/>
</dbReference>
<dbReference type="GO" id="GO:0019632">
    <property type="term" value="P:shikimate metabolic process"/>
    <property type="evidence" value="ECO:0007669"/>
    <property type="project" value="InterPro"/>
</dbReference>
<dbReference type="CDD" id="cd01065">
    <property type="entry name" value="NAD_bind_Shikimate_DH"/>
    <property type="match status" value="1"/>
</dbReference>
<dbReference type="GO" id="GO:0050661">
    <property type="term" value="F:NADP binding"/>
    <property type="evidence" value="ECO:0007669"/>
    <property type="project" value="InterPro"/>
</dbReference>
<evidence type="ECO:0000259" key="9">
    <source>
        <dbReference type="Pfam" id="PF01488"/>
    </source>
</evidence>
<comment type="similarity">
    <text evidence="8">Belongs to the shikimate dehydrogenase family.</text>
</comment>
<dbReference type="InterPro" id="IPR036291">
    <property type="entry name" value="NAD(P)-bd_dom_sf"/>
</dbReference>
<dbReference type="GO" id="GO:0009423">
    <property type="term" value="P:chorismate biosynthetic process"/>
    <property type="evidence" value="ECO:0007669"/>
    <property type="project" value="UniProtKB-UniRule"/>
</dbReference>
<evidence type="ECO:0000259" key="10">
    <source>
        <dbReference type="Pfam" id="PF08501"/>
    </source>
</evidence>
<dbReference type="InterPro" id="IPR011342">
    <property type="entry name" value="Shikimate_DH"/>
</dbReference>
<dbReference type="KEGG" id="hspo:JGZ69_15710"/>
<dbReference type="PATRIC" id="fig|46224.3.peg.796"/>
<sequence>MGNLYGVIGDPIAHSLSPLMHNDAFRSLQLDHVYYPFHVTPSHLTDAVKGMKALGINGFNVTIPHKVTILPLLDKIDPLAKAIGAVNTVVREKNELVGYNSDGLGFIRALKEEWKTDLENEKVLIIGAGGAAKAIFYSLVYDGVRTIDICNRTPERATQLVQSCPFPSRTNVLLMEEAEEKLGEYTLLIQTTSIGMSPNITVSPISIHNIKPGTHVVDIIYNPFETMILKEAKLKGATTSNGLGMFIYQGAIAFEKWTSQTPNINRMKKIVTNHLGGNIHVNR</sequence>
<dbReference type="InterPro" id="IPR041121">
    <property type="entry name" value="SDH_C"/>
</dbReference>
<dbReference type="OrthoDB" id="9792692at2"/>